<comment type="caution">
    <text evidence="1">The sequence shown here is derived from an EMBL/GenBank/DDBJ whole genome shotgun (WGS) entry which is preliminary data.</text>
</comment>
<evidence type="ECO:0000313" key="2">
    <source>
        <dbReference type="Proteomes" id="UP001597526"/>
    </source>
</evidence>
<gene>
    <name evidence="1" type="ORF">ACFSQJ_19350</name>
</gene>
<keyword evidence="2" id="KW-1185">Reference proteome</keyword>
<proteinExistence type="predicted"/>
<sequence length="178" mass="20617">MKQITMKGIFRLAGGLLNRLGYSNEYIESHYAEWSSAEKKSHNDYIWYLFNRALNNVDGLSVEQVFEKNSHIYYAMGLFVHKYENGNRNMYTRLAFEADLLKYIEQSSNSKLQYIVEIIGSKGCDYALSLDGQKLSPEEMFDWQPLASKDCTNCQGCTCTYSMTVKRDRNGKIIYKTT</sequence>
<reference evidence="2" key="1">
    <citation type="journal article" date="2019" name="Int. J. Syst. Evol. Microbiol.">
        <title>The Global Catalogue of Microorganisms (GCM) 10K type strain sequencing project: providing services to taxonomists for standard genome sequencing and annotation.</title>
        <authorList>
            <consortium name="The Broad Institute Genomics Platform"/>
            <consortium name="The Broad Institute Genome Sequencing Center for Infectious Disease"/>
            <person name="Wu L."/>
            <person name="Ma J."/>
        </authorList>
    </citation>
    <scope>NUCLEOTIDE SEQUENCE [LARGE SCALE GENOMIC DNA]</scope>
    <source>
        <strain evidence="2">KCTC 52368</strain>
    </source>
</reference>
<evidence type="ECO:0000313" key="1">
    <source>
        <dbReference type="EMBL" id="MFD2589090.1"/>
    </source>
</evidence>
<organism evidence="1 2">
    <name type="scientific">Croceitalea marina</name>
    <dbReference type="NCBI Taxonomy" id="1775166"/>
    <lineage>
        <taxon>Bacteria</taxon>
        <taxon>Pseudomonadati</taxon>
        <taxon>Bacteroidota</taxon>
        <taxon>Flavobacteriia</taxon>
        <taxon>Flavobacteriales</taxon>
        <taxon>Flavobacteriaceae</taxon>
        <taxon>Croceitalea</taxon>
    </lineage>
</organism>
<name>A0ABW5N0P4_9FLAO</name>
<protein>
    <submittedName>
        <fullName evidence="1">Uncharacterized protein</fullName>
    </submittedName>
</protein>
<dbReference type="RefSeq" id="WP_377768566.1">
    <property type="nucleotide sequence ID" value="NZ_JBHULB010000083.1"/>
</dbReference>
<accession>A0ABW5N0P4</accession>
<dbReference type="EMBL" id="JBHULB010000083">
    <property type="protein sequence ID" value="MFD2589090.1"/>
    <property type="molecule type" value="Genomic_DNA"/>
</dbReference>
<dbReference type="Proteomes" id="UP001597526">
    <property type="component" value="Unassembled WGS sequence"/>
</dbReference>